<proteinExistence type="predicted"/>
<protein>
    <submittedName>
        <fullName evidence="2">FAD-dependent oxidoreductase</fullName>
    </submittedName>
</protein>
<dbReference type="Gene3D" id="3.40.50.80">
    <property type="entry name" value="Nucleotide-binding domain of ferredoxin-NADP reductase (FNR) module"/>
    <property type="match status" value="1"/>
</dbReference>
<evidence type="ECO:0000259" key="1">
    <source>
        <dbReference type="PROSITE" id="PS51384"/>
    </source>
</evidence>
<dbReference type="InterPro" id="IPR039261">
    <property type="entry name" value="FNR_nucleotide-bd"/>
</dbReference>
<evidence type="ECO:0000313" key="3">
    <source>
        <dbReference type="Proteomes" id="UP000514720"/>
    </source>
</evidence>
<dbReference type="AlphaFoldDB" id="A0A7L7KPD5"/>
<dbReference type="InterPro" id="IPR017927">
    <property type="entry name" value="FAD-bd_FR_type"/>
</dbReference>
<dbReference type="SUPFAM" id="SSF52343">
    <property type="entry name" value="Ferredoxin reductase-like, C-terminal NADP-linked domain"/>
    <property type="match status" value="1"/>
</dbReference>
<dbReference type="PROSITE" id="PS51384">
    <property type="entry name" value="FAD_FR"/>
    <property type="match status" value="1"/>
</dbReference>
<accession>A0A7L7KPD5</accession>
<name>A0A7L7KPD5_9MOLU</name>
<dbReference type="KEGG" id="xcl:G4Z02_01915"/>
<keyword evidence="3" id="KW-1185">Reference proteome</keyword>
<dbReference type="PANTHER" id="PTHR47354:SF5">
    <property type="entry name" value="PROTEIN RFBI"/>
    <property type="match status" value="1"/>
</dbReference>
<dbReference type="CDD" id="cd00322">
    <property type="entry name" value="FNR_like"/>
    <property type="match status" value="1"/>
</dbReference>
<dbReference type="PANTHER" id="PTHR47354">
    <property type="entry name" value="NADH OXIDOREDUCTASE HCR"/>
    <property type="match status" value="1"/>
</dbReference>
<dbReference type="EMBL" id="CP048914">
    <property type="protein sequence ID" value="QMS84553.1"/>
    <property type="molecule type" value="Genomic_DNA"/>
</dbReference>
<dbReference type="InterPro" id="IPR050415">
    <property type="entry name" value="MRET"/>
</dbReference>
<dbReference type="SUPFAM" id="SSF63380">
    <property type="entry name" value="Riboflavin synthase domain-like"/>
    <property type="match status" value="1"/>
</dbReference>
<dbReference type="InterPro" id="IPR008333">
    <property type="entry name" value="Cbr1-like_FAD-bd_dom"/>
</dbReference>
<organism evidence="2 3">
    <name type="scientific">Candidatus Xianfuyuplasma coldseepsis</name>
    <dbReference type="NCBI Taxonomy" id="2782163"/>
    <lineage>
        <taxon>Bacteria</taxon>
        <taxon>Bacillati</taxon>
        <taxon>Mycoplasmatota</taxon>
        <taxon>Mollicutes</taxon>
        <taxon>Candidatus Izemoplasmatales</taxon>
        <taxon>Candidatus Izemoplasmataceae</taxon>
        <taxon>Candidatus Xianfuyuplasma</taxon>
    </lineage>
</organism>
<feature type="domain" description="FAD-binding FR-type" evidence="1">
    <location>
        <begin position="1"/>
        <end position="102"/>
    </location>
</feature>
<sequence length="212" mass="24111">MKRYVLTLQSITNSKDYYTFRFDKPNGLSFEPGQYGVFLHVDKDIEGRRMRAFTFASDPTDKVLEISTIIVDEPSDFKAKMKALQPGDTMTVDGPMGRFTLDPDEEAVFITTGIGITPVASIATGRIPKPMTLHYHEAEDNHLYTDRFDNEHLTVHLYSSLQEMTSAIKHNHNIQAMYYISGPMSFVGKITELLQTIGIDKDHMKSERFTGY</sequence>
<evidence type="ECO:0000313" key="2">
    <source>
        <dbReference type="EMBL" id="QMS84553.1"/>
    </source>
</evidence>
<reference evidence="2 3" key="1">
    <citation type="submission" date="2020-02" db="EMBL/GenBank/DDBJ databases">
        <authorList>
            <person name="Zheng R.K."/>
            <person name="Sun C.M."/>
        </authorList>
    </citation>
    <scope>NUCLEOTIDE SEQUENCE [LARGE SCALE GENOMIC DNA]</scope>
    <source>
        <strain evidence="3">zrk13</strain>
    </source>
</reference>
<dbReference type="Gene3D" id="2.40.30.10">
    <property type="entry name" value="Translation factors"/>
    <property type="match status" value="1"/>
</dbReference>
<dbReference type="InterPro" id="IPR017938">
    <property type="entry name" value="Riboflavin_synthase-like_b-brl"/>
</dbReference>
<dbReference type="Pfam" id="PF00970">
    <property type="entry name" value="FAD_binding_6"/>
    <property type="match status" value="1"/>
</dbReference>
<dbReference type="RefSeq" id="WP_258878168.1">
    <property type="nucleotide sequence ID" value="NZ_CP048914.1"/>
</dbReference>
<gene>
    <name evidence="2" type="ORF">G4Z02_01915</name>
</gene>
<dbReference type="Proteomes" id="UP000514720">
    <property type="component" value="Chromosome"/>
</dbReference>
<dbReference type="GO" id="GO:0016491">
    <property type="term" value="F:oxidoreductase activity"/>
    <property type="evidence" value="ECO:0007669"/>
    <property type="project" value="InterPro"/>
</dbReference>